<reference evidence="1 2" key="1">
    <citation type="submission" date="2022-10" db="EMBL/GenBank/DDBJ databases">
        <title>Identification of biosynthetic pathway for the production of the potent trypsin inhibitor radiosumin.</title>
        <authorList>
            <person name="Fewer D.P."/>
            <person name="Delbaje E."/>
            <person name="Ouyang X."/>
            <person name="Agostino P.D."/>
            <person name="Wahlsten M."/>
            <person name="Jokela J."/>
            <person name="Permi P."/>
            <person name="Haapaniemi E."/>
            <person name="Koistinen H."/>
        </authorList>
    </citation>
    <scope>NUCLEOTIDE SEQUENCE [LARGE SCALE GENOMIC DNA]</scope>
    <source>
        <strain evidence="1 2">NIES-515</strain>
    </source>
</reference>
<protein>
    <recommendedName>
        <fullName evidence="3">Flagellar assembly protein H</fullName>
    </recommendedName>
</protein>
<sequence length="315" mass="35698">MTRFPYDQFAKDYLQELLLPLGKVETSRQVAAEVREIDVYFAPSPQPSSNTTLLGLLGRFAATAALFEPFRNAASISEIRGCIHKLFDVFADLERQTKRNNTRVSEIELPRLWILSPTASVSILDGFGARIDEDNWGAGVYFLGDFLKTAIVAIHQLPCTEETLWLRILGKGRVQQQAIAELEALSENNPLRSKAIDLLVSLKTTLEVGQNVDQEDRDLIMRLSPIYEQRLAEARQEGIQQGMQISQQRLAEAAQQGIQRERRITIENLLRVRFGTLDEELAAIIEPMVVLPPEEFTRFLLQSSREELLARFRSS</sequence>
<dbReference type="EMBL" id="JAOWRF010000334">
    <property type="protein sequence ID" value="MCV3216429.1"/>
    <property type="molecule type" value="Genomic_DNA"/>
</dbReference>
<comment type="caution">
    <text evidence="1">The sequence shown here is derived from an EMBL/GenBank/DDBJ whole genome shotgun (WGS) entry which is preliminary data.</text>
</comment>
<keyword evidence="2" id="KW-1185">Reference proteome</keyword>
<evidence type="ECO:0000313" key="1">
    <source>
        <dbReference type="EMBL" id="MCV3216429.1"/>
    </source>
</evidence>
<accession>A0ABT3B6A4</accession>
<evidence type="ECO:0000313" key="2">
    <source>
        <dbReference type="Proteomes" id="UP001526143"/>
    </source>
</evidence>
<dbReference type="RefSeq" id="WP_263748079.1">
    <property type="nucleotide sequence ID" value="NZ_JAOWRF010000334.1"/>
</dbReference>
<evidence type="ECO:0008006" key="3">
    <source>
        <dbReference type="Google" id="ProtNLM"/>
    </source>
</evidence>
<organism evidence="1 2">
    <name type="scientific">Plectonema radiosum NIES-515</name>
    <dbReference type="NCBI Taxonomy" id="2986073"/>
    <lineage>
        <taxon>Bacteria</taxon>
        <taxon>Bacillati</taxon>
        <taxon>Cyanobacteriota</taxon>
        <taxon>Cyanophyceae</taxon>
        <taxon>Oscillatoriophycideae</taxon>
        <taxon>Oscillatoriales</taxon>
        <taxon>Microcoleaceae</taxon>
        <taxon>Plectonema</taxon>
    </lineage>
</organism>
<proteinExistence type="predicted"/>
<name>A0ABT3B6A4_9CYAN</name>
<gene>
    <name evidence="1" type="ORF">OGM63_23435</name>
</gene>
<dbReference type="Proteomes" id="UP001526143">
    <property type="component" value="Unassembled WGS sequence"/>
</dbReference>